<dbReference type="InterPro" id="IPR045028">
    <property type="entry name" value="DinG/Rad3-like"/>
</dbReference>
<keyword evidence="3" id="KW-0547">Nucleotide-binding</keyword>
<dbReference type="GO" id="GO:0005524">
    <property type="term" value="F:ATP binding"/>
    <property type="evidence" value="ECO:0007669"/>
    <property type="project" value="UniProtKB-KW"/>
</dbReference>
<reference evidence="15 18" key="2">
    <citation type="submission" date="2020-07" db="EMBL/GenBank/DDBJ databases">
        <title>Mycobacterium kansasii (former subtype) with zoonotic potential isolated from diseased indoor pet cat, Japan.</title>
        <authorList>
            <person name="Fukano H."/>
            <person name="Terazono T."/>
            <person name="Hoshino Y."/>
        </authorList>
    </citation>
    <scope>NUCLEOTIDE SEQUENCE [LARGE SCALE GENOMIC DNA]</scope>
    <source>
        <strain evidence="15 18">Kuro-I</strain>
    </source>
</reference>
<evidence type="ECO:0000256" key="6">
    <source>
        <dbReference type="ARBA" id="ARBA00022840"/>
    </source>
</evidence>
<evidence type="ECO:0000313" key="15">
    <source>
        <dbReference type="EMBL" id="BCI86666.1"/>
    </source>
</evidence>
<evidence type="ECO:0000256" key="8">
    <source>
        <dbReference type="ARBA" id="ARBA00038058"/>
    </source>
</evidence>
<evidence type="ECO:0000313" key="17">
    <source>
        <dbReference type="Proteomes" id="UP000188532"/>
    </source>
</evidence>
<dbReference type="AlphaFoldDB" id="A0A1V3XND6"/>
<dbReference type="SMART" id="SM00491">
    <property type="entry name" value="HELICc2"/>
    <property type="match status" value="1"/>
</dbReference>
<dbReference type="EC" id="5.6.2.3" evidence="9"/>
<evidence type="ECO:0000259" key="14">
    <source>
        <dbReference type="PROSITE" id="PS51193"/>
    </source>
</evidence>
<dbReference type="SUPFAM" id="SSF52540">
    <property type="entry name" value="P-loop containing nucleoside triphosphate hydrolases"/>
    <property type="match status" value="1"/>
</dbReference>
<accession>A0A1V3XND6</accession>
<feature type="domain" description="Helicase ATP-binding" evidence="14">
    <location>
        <begin position="1"/>
        <end position="307"/>
    </location>
</feature>
<dbReference type="Proteomes" id="UP000188532">
    <property type="component" value="Unassembled WGS sequence"/>
</dbReference>
<dbReference type="Proteomes" id="UP000516380">
    <property type="component" value="Chromosome"/>
</dbReference>
<comment type="similarity">
    <text evidence="8">Belongs to the helicase family. DinG subfamily.</text>
</comment>
<keyword evidence="2" id="KW-0408">Iron</keyword>
<dbReference type="STRING" id="1768.B1T50_06385"/>
<feature type="domain" description="Helicase ATP-binding" evidence="13">
    <location>
        <begin position="20"/>
        <end position="269"/>
    </location>
</feature>
<evidence type="ECO:0000256" key="2">
    <source>
        <dbReference type="ARBA" id="ARBA00022485"/>
    </source>
</evidence>
<proteinExistence type="inferred from homology"/>
<dbReference type="GO" id="GO:0003676">
    <property type="term" value="F:nucleic acid binding"/>
    <property type="evidence" value="ECO:0007669"/>
    <property type="project" value="InterPro"/>
</dbReference>
<dbReference type="GO" id="GO:0051539">
    <property type="term" value="F:4 iron, 4 sulfur cluster binding"/>
    <property type="evidence" value="ECO:0007669"/>
    <property type="project" value="UniProtKB-KW"/>
</dbReference>
<dbReference type="InterPro" id="IPR014013">
    <property type="entry name" value="Helic_SF1/SF2_ATP-bd_DinG/Rad3"/>
</dbReference>
<evidence type="ECO:0000313" key="18">
    <source>
        <dbReference type="Proteomes" id="UP000516380"/>
    </source>
</evidence>
<dbReference type="InterPro" id="IPR011545">
    <property type="entry name" value="DEAD/DEAH_box_helicase_dom"/>
</dbReference>
<evidence type="ECO:0000259" key="13">
    <source>
        <dbReference type="PROSITE" id="PS51192"/>
    </source>
</evidence>
<dbReference type="PANTHER" id="PTHR11472">
    <property type="entry name" value="DNA REPAIR DEAD HELICASE RAD3/XP-D SUBFAMILY MEMBER"/>
    <property type="match status" value="1"/>
</dbReference>
<keyword evidence="4" id="KW-0378">Hydrolase</keyword>
<dbReference type="InterPro" id="IPR014001">
    <property type="entry name" value="Helicase_ATP-bd"/>
</dbReference>
<dbReference type="EMBL" id="MVBN01000002">
    <property type="protein sequence ID" value="OOK80715.1"/>
    <property type="molecule type" value="Genomic_DNA"/>
</dbReference>
<dbReference type="Gene3D" id="3.40.50.300">
    <property type="entry name" value="P-loop containing nucleotide triphosphate hydrolases"/>
    <property type="match status" value="2"/>
</dbReference>
<dbReference type="SMART" id="SM00487">
    <property type="entry name" value="DEXDc"/>
    <property type="match status" value="1"/>
</dbReference>
<evidence type="ECO:0000313" key="16">
    <source>
        <dbReference type="EMBL" id="OOK80715.1"/>
    </source>
</evidence>
<dbReference type="InterPro" id="IPR006555">
    <property type="entry name" value="ATP-dep_Helicase_C"/>
</dbReference>
<dbReference type="EMBL" id="AP023343">
    <property type="protein sequence ID" value="BCI86666.1"/>
    <property type="molecule type" value="Genomic_DNA"/>
</dbReference>
<keyword evidence="7" id="KW-0411">Iron-sulfur</keyword>
<protein>
    <recommendedName>
        <fullName evidence="11">ATP-dependent helicase DinG</fullName>
        <ecNumber evidence="9">5.6.2.3</ecNumber>
    </recommendedName>
    <alternativeName>
        <fullName evidence="12">DNA 5'-3' helicase DinG</fullName>
    </alternativeName>
</protein>
<dbReference type="GO" id="GO:0016818">
    <property type="term" value="F:hydrolase activity, acting on acid anhydrides, in phosphorus-containing anhydrides"/>
    <property type="evidence" value="ECO:0007669"/>
    <property type="project" value="InterPro"/>
</dbReference>
<evidence type="ECO:0000256" key="3">
    <source>
        <dbReference type="ARBA" id="ARBA00022741"/>
    </source>
</evidence>
<name>A0A1V3XND6_MYCKA</name>
<organism evidence="16 17">
    <name type="scientific">Mycobacterium kansasii</name>
    <dbReference type="NCBI Taxonomy" id="1768"/>
    <lineage>
        <taxon>Bacteria</taxon>
        <taxon>Bacillati</taxon>
        <taxon>Actinomycetota</taxon>
        <taxon>Actinomycetes</taxon>
        <taxon>Mycobacteriales</taxon>
        <taxon>Mycobacteriaceae</taxon>
        <taxon>Mycobacterium</taxon>
    </lineage>
</organism>
<dbReference type="GO" id="GO:0043139">
    <property type="term" value="F:5'-3' DNA helicase activity"/>
    <property type="evidence" value="ECO:0007669"/>
    <property type="project" value="UniProtKB-EC"/>
</dbReference>
<comment type="catalytic activity">
    <reaction evidence="10">
        <text>ATP + H2O = ADP + phosphate + H(+)</text>
        <dbReference type="Rhea" id="RHEA:13065"/>
        <dbReference type="ChEBI" id="CHEBI:15377"/>
        <dbReference type="ChEBI" id="CHEBI:15378"/>
        <dbReference type="ChEBI" id="CHEBI:30616"/>
        <dbReference type="ChEBI" id="CHEBI:43474"/>
        <dbReference type="ChEBI" id="CHEBI:456216"/>
        <dbReference type="EC" id="5.6.2.3"/>
    </reaction>
</comment>
<keyword evidence="18" id="KW-1185">Reference proteome</keyword>
<keyword evidence="2" id="KW-0479">Metal-binding</keyword>
<dbReference type="PROSITE" id="PS51193">
    <property type="entry name" value="HELICASE_ATP_BIND_2"/>
    <property type="match status" value="1"/>
</dbReference>
<dbReference type="FunFam" id="3.40.50.300:FF:000437">
    <property type="entry name" value="ATP-dependent DNA helicase DinG"/>
    <property type="match status" value="1"/>
</dbReference>
<comment type="cofactor">
    <cofactor evidence="1">
        <name>[4Fe-4S] cluster</name>
        <dbReference type="ChEBI" id="CHEBI:49883"/>
    </cofactor>
</comment>
<evidence type="ECO:0000256" key="11">
    <source>
        <dbReference type="ARBA" id="ARBA00073590"/>
    </source>
</evidence>
<dbReference type="Pfam" id="PF13307">
    <property type="entry name" value="Helicase_C_2"/>
    <property type="match status" value="1"/>
</dbReference>
<keyword evidence="6" id="KW-0067">ATP-binding</keyword>
<dbReference type="PANTHER" id="PTHR11472:SF34">
    <property type="entry name" value="REGULATOR OF TELOMERE ELONGATION HELICASE 1"/>
    <property type="match status" value="1"/>
</dbReference>
<reference evidence="16 17" key="1">
    <citation type="submission" date="2017-02" db="EMBL/GenBank/DDBJ databases">
        <title>Complete genome sequences of Mycobacterium kansasii strains isolated from rhesus macaques.</title>
        <authorList>
            <person name="Panda A."/>
            <person name="Nagaraj S."/>
            <person name="Zhao X."/>
            <person name="Tettelin H."/>
            <person name="Detolla L.J."/>
        </authorList>
    </citation>
    <scope>NUCLEOTIDE SEQUENCE [LARGE SCALE GENOMIC DNA]</scope>
    <source>
        <strain evidence="16 17">11-3469</strain>
    </source>
</reference>
<dbReference type="GO" id="GO:0006139">
    <property type="term" value="P:nucleobase-containing compound metabolic process"/>
    <property type="evidence" value="ECO:0007669"/>
    <property type="project" value="InterPro"/>
</dbReference>
<evidence type="ECO:0000256" key="1">
    <source>
        <dbReference type="ARBA" id="ARBA00001966"/>
    </source>
</evidence>
<evidence type="ECO:0000256" key="5">
    <source>
        <dbReference type="ARBA" id="ARBA00022806"/>
    </source>
</evidence>
<evidence type="ECO:0000256" key="10">
    <source>
        <dbReference type="ARBA" id="ARBA00048954"/>
    </source>
</evidence>
<evidence type="ECO:0000256" key="12">
    <source>
        <dbReference type="ARBA" id="ARBA00079061"/>
    </source>
</evidence>
<gene>
    <name evidence="15" type="primary">dinG</name>
    <name evidence="16" type="ORF">BZL29_2093</name>
    <name evidence="15" type="ORF">NIIDMKKI_18720</name>
</gene>
<dbReference type="PROSITE" id="PS51192">
    <property type="entry name" value="HELICASE_ATP_BIND_1"/>
    <property type="match status" value="1"/>
</dbReference>
<evidence type="ECO:0000256" key="9">
    <source>
        <dbReference type="ARBA" id="ARBA00044969"/>
    </source>
</evidence>
<dbReference type="Pfam" id="PF00270">
    <property type="entry name" value="DEAD"/>
    <property type="match status" value="1"/>
</dbReference>
<sequence length="647" mass="67838">MAALGGSERRGQLEMANAVEQAFTTGQHLVVQAGTGTGKSLAYLVPAIVRAVGDDGPVVVSTATIALQRQLVDRDLPRLADALATALPRRPQFALLKGRGNYLCLNKVHNGSATSDPAGEPQEELFNPMAVTALGRDVQRLTEWAATTDSGDRDDLKPGVADRSWSQVSVSARECIGVARCPFGSQCFSERARARAGAADIVVTNHALLAVDAVAESSVLPEHRLLVVDEAHELADRVTSVATAELTSATLGVAARRIARLVGPEVLERLEAASATLSSAIHDASPGRIDYLDDELATYLTALRDAAGAARSAIDSSSDAKAASARAEAAAALTDICDTASRILTSFTPAIPERTDVVWLDHEENRGSPRSVLRVAPLSVADLLARQVFDRSTAVLTSATLTIGGTFDAMAAAWGLTSDPPSDTGWRGLDVGSPFQHAKSGILYVAAHLPSPGRDGTGSAEQLTEIAELITAAGGRTLGLFSSMRAARAAAEAMRDRLSTPVLCQGDDTTSALVEQFSADPATSLFGTLSLWQGVDVPGPSLSLVLIDRIPFPRPDDPLLSARQRAVAARGGNGFMTVAANHAALLLAQGAGRLLRRVTDRGVVAVLDSRMVTARYGDYLRASLPPFWQTTSATQVRAALQRLSAAG</sequence>
<keyword evidence="5 16" id="KW-0347">Helicase</keyword>
<dbReference type="InterPro" id="IPR027417">
    <property type="entry name" value="P-loop_NTPase"/>
</dbReference>
<evidence type="ECO:0000256" key="7">
    <source>
        <dbReference type="ARBA" id="ARBA00023014"/>
    </source>
</evidence>
<evidence type="ECO:0000256" key="4">
    <source>
        <dbReference type="ARBA" id="ARBA00022801"/>
    </source>
</evidence>
<keyword evidence="2" id="KW-0004">4Fe-4S</keyword>